<protein>
    <submittedName>
        <fullName evidence="8">Iron siderophore-binding protein</fullName>
    </submittedName>
</protein>
<dbReference type="Gene3D" id="3.40.50.1980">
    <property type="entry name" value="Nitrogenase molybdenum iron protein domain"/>
    <property type="match status" value="2"/>
</dbReference>
<gene>
    <name evidence="8" type="ORF">Pfl04_42720</name>
</gene>
<keyword evidence="4 6" id="KW-0732">Signal</keyword>
<comment type="similarity">
    <text evidence="2">Belongs to the bacterial solute-binding protein 8 family.</text>
</comment>
<dbReference type="CDD" id="cd01146">
    <property type="entry name" value="FhuD"/>
    <property type="match status" value="1"/>
</dbReference>
<proteinExistence type="inferred from homology"/>
<dbReference type="RefSeq" id="WP_168076934.1">
    <property type="nucleotide sequence ID" value="NZ_BAAAQJ010000002.1"/>
</dbReference>
<accession>A0A8J3LSK5</accession>
<evidence type="ECO:0000256" key="2">
    <source>
        <dbReference type="ARBA" id="ARBA00008814"/>
    </source>
</evidence>
<dbReference type="PROSITE" id="PS51257">
    <property type="entry name" value="PROKAR_LIPOPROTEIN"/>
    <property type="match status" value="1"/>
</dbReference>
<dbReference type="InterPro" id="IPR002491">
    <property type="entry name" value="ABC_transptr_periplasmic_BD"/>
</dbReference>
<dbReference type="Proteomes" id="UP000653674">
    <property type="component" value="Unassembled WGS sequence"/>
</dbReference>
<dbReference type="Pfam" id="PF01497">
    <property type="entry name" value="Peripla_BP_2"/>
    <property type="match status" value="1"/>
</dbReference>
<dbReference type="EMBL" id="BONU01000039">
    <property type="protein sequence ID" value="GIG75868.1"/>
    <property type="molecule type" value="Genomic_DNA"/>
</dbReference>
<sequence length="319" mass="34512">MKAWTRGIAAVTAALLALWLAACGSTQEEPSAANSSAGFPRTIQHDKGTTTLTKKPERIVALDNSLVEAVVLLGRPVVGGVGSYRNQQGFPSYLGDAVKDTKDLGPLDNPNLELLATLKPDLIVSATVRHDALYDKLSAIAPTVFVKTTGPIWKDNIRLLGQALGEETRATDTLAKYESRAKKIGDAINAKHNKPTISIVRFVDGPTRIYLNKSFSGIVLKDAGLARPANQDKDDFNLEISEEQIGQADADYLFVTAFTGGEDRKKRFMANPLWQRLTAVQNGHVYSVDDALWMTSVSVQGAHAILDDLAGRFAVDPAR</sequence>
<name>A0A8J3LSK5_9ACTN</name>
<dbReference type="GO" id="GO:0030288">
    <property type="term" value="C:outer membrane-bounded periplasmic space"/>
    <property type="evidence" value="ECO:0007669"/>
    <property type="project" value="TreeGrafter"/>
</dbReference>
<feature type="signal peptide" evidence="6">
    <location>
        <begin position="1"/>
        <end position="24"/>
    </location>
</feature>
<evidence type="ECO:0000256" key="5">
    <source>
        <dbReference type="SAM" id="MobiDB-lite"/>
    </source>
</evidence>
<evidence type="ECO:0000256" key="1">
    <source>
        <dbReference type="ARBA" id="ARBA00004196"/>
    </source>
</evidence>
<evidence type="ECO:0000256" key="4">
    <source>
        <dbReference type="ARBA" id="ARBA00022729"/>
    </source>
</evidence>
<evidence type="ECO:0000256" key="6">
    <source>
        <dbReference type="SAM" id="SignalP"/>
    </source>
</evidence>
<dbReference type="AlphaFoldDB" id="A0A8J3LSK5"/>
<evidence type="ECO:0000259" key="7">
    <source>
        <dbReference type="PROSITE" id="PS50983"/>
    </source>
</evidence>
<reference evidence="8" key="1">
    <citation type="submission" date="2021-01" db="EMBL/GenBank/DDBJ databases">
        <title>Whole genome shotgun sequence of Planosporangium flavigriseum NBRC 105377.</title>
        <authorList>
            <person name="Komaki H."/>
            <person name="Tamura T."/>
        </authorList>
    </citation>
    <scope>NUCLEOTIDE SEQUENCE</scope>
    <source>
        <strain evidence="8">NBRC 105377</strain>
    </source>
</reference>
<dbReference type="SUPFAM" id="SSF53807">
    <property type="entry name" value="Helical backbone' metal receptor"/>
    <property type="match status" value="1"/>
</dbReference>
<feature type="region of interest" description="Disordered" evidence="5">
    <location>
        <begin position="30"/>
        <end position="50"/>
    </location>
</feature>
<keyword evidence="3" id="KW-0813">Transport</keyword>
<evidence type="ECO:0000313" key="9">
    <source>
        <dbReference type="Proteomes" id="UP000653674"/>
    </source>
</evidence>
<dbReference type="PANTHER" id="PTHR30532">
    <property type="entry name" value="IRON III DICITRATE-BINDING PERIPLASMIC PROTEIN"/>
    <property type="match status" value="1"/>
</dbReference>
<dbReference type="PANTHER" id="PTHR30532:SF21">
    <property type="entry name" value="SIDEROPHORE-BINDING LIPOPROTEIN YFIY-RELATED"/>
    <property type="match status" value="1"/>
</dbReference>
<evidence type="ECO:0000313" key="8">
    <source>
        <dbReference type="EMBL" id="GIG75868.1"/>
    </source>
</evidence>
<comment type="subcellular location">
    <subcellularLocation>
        <location evidence="1">Cell envelope</location>
    </subcellularLocation>
</comment>
<organism evidence="8 9">
    <name type="scientific">Planosporangium flavigriseum</name>
    <dbReference type="NCBI Taxonomy" id="373681"/>
    <lineage>
        <taxon>Bacteria</taxon>
        <taxon>Bacillati</taxon>
        <taxon>Actinomycetota</taxon>
        <taxon>Actinomycetes</taxon>
        <taxon>Micromonosporales</taxon>
        <taxon>Micromonosporaceae</taxon>
        <taxon>Planosporangium</taxon>
    </lineage>
</organism>
<keyword evidence="9" id="KW-1185">Reference proteome</keyword>
<evidence type="ECO:0000256" key="3">
    <source>
        <dbReference type="ARBA" id="ARBA00022448"/>
    </source>
</evidence>
<feature type="chain" id="PRO_5039057959" evidence="6">
    <location>
        <begin position="25"/>
        <end position="319"/>
    </location>
</feature>
<dbReference type="GO" id="GO:1901678">
    <property type="term" value="P:iron coordination entity transport"/>
    <property type="evidence" value="ECO:0007669"/>
    <property type="project" value="UniProtKB-ARBA"/>
</dbReference>
<dbReference type="PROSITE" id="PS50983">
    <property type="entry name" value="FE_B12_PBP"/>
    <property type="match status" value="1"/>
</dbReference>
<dbReference type="InterPro" id="IPR051313">
    <property type="entry name" value="Bact_iron-sidero_bind"/>
</dbReference>
<feature type="domain" description="Fe/B12 periplasmic-binding" evidence="7">
    <location>
        <begin position="58"/>
        <end position="317"/>
    </location>
</feature>
<comment type="caution">
    <text evidence="8">The sequence shown here is derived from an EMBL/GenBank/DDBJ whole genome shotgun (WGS) entry which is preliminary data.</text>
</comment>